<dbReference type="AlphaFoldDB" id="A0A7J6SIG4"/>
<feature type="non-terminal residue" evidence="3">
    <location>
        <position position="1"/>
    </location>
</feature>
<dbReference type="OMA" id="EMARFVW"/>
<evidence type="ECO:0000313" key="3">
    <source>
        <dbReference type="EMBL" id="KAF4732146.1"/>
    </source>
</evidence>
<feature type="transmembrane region" description="Helical" evidence="2">
    <location>
        <begin position="74"/>
        <end position="95"/>
    </location>
</feature>
<organism evidence="3 4">
    <name type="scientific">Perkinsus olseni</name>
    <name type="common">Perkinsus atlanticus</name>
    <dbReference type="NCBI Taxonomy" id="32597"/>
    <lineage>
        <taxon>Eukaryota</taxon>
        <taxon>Sar</taxon>
        <taxon>Alveolata</taxon>
        <taxon>Perkinsozoa</taxon>
        <taxon>Perkinsea</taxon>
        <taxon>Perkinsida</taxon>
        <taxon>Perkinsidae</taxon>
        <taxon>Perkinsus</taxon>
    </lineage>
</organism>
<dbReference type="PRINTS" id="PR00081">
    <property type="entry name" value="GDHRDH"/>
</dbReference>
<proteinExistence type="inferred from homology"/>
<reference evidence="3 4" key="1">
    <citation type="submission" date="2020-04" db="EMBL/GenBank/DDBJ databases">
        <title>Perkinsus olseni comparative genomics.</title>
        <authorList>
            <person name="Bogema D.R."/>
        </authorList>
    </citation>
    <scope>NUCLEOTIDE SEQUENCE [LARGE SCALE GENOMIC DNA]</scope>
    <source>
        <strain evidence="3 4">ATCC PRA-207</strain>
    </source>
</reference>
<keyword evidence="2" id="KW-0812">Transmembrane</keyword>
<evidence type="ECO:0000313" key="4">
    <source>
        <dbReference type="Proteomes" id="UP000553632"/>
    </source>
</evidence>
<dbReference type="PROSITE" id="PS00061">
    <property type="entry name" value="ADH_SHORT"/>
    <property type="match status" value="1"/>
</dbReference>
<sequence>VSKADDRATLLKAALSFGDGKIDVLVSNAASSITIGPTDNCDDQQWDKMFENNVKSAWQLTKEFKPHLRRGSGAVLFVTSIAAFSLMSPLAVYGVTKTALTGLMKALAQELGPEGIRVNALAPGVVKTKFSELLWKNKGASELWSGQSMLNRVAEPVRRAPLTVCSFPWQEEMAGPAAFLCSSDASYITGETLIASGGVSSRL</sequence>
<evidence type="ECO:0000256" key="1">
    <source>
        <dbReference type="ARBA" id="ARBA00006484"/>
    </source>
</evidence>
<dbReference type="InterPro" id="IPR020904">
    <property type="entry name" value="Sc_DH/Rdtase_CS"/>
</dbReference>
<dbReference type="PANTHER" id="PTHR43943:SF2">
    <property type="entry name" value="DEHYDROGENASE_REDUCTASE 4"/>
    <property type="match status" value="1"/>
</dbReference>
<dbReference type="Gene3D" id="3.40.50.720">
    <property type="entry name" value="NAD(P)-binding Rossmann-like Domain"/>
    <property type="match status" value="1"/>
</dbReference>
<dbReference type="EMBL" id="JABANO010018254">
    <property type="protein sequence ID" value="KAF4732146.1"/>
    <property type="molecule type" value="Genomic_DNA"/>
</dbReference>
<dbReference type="InterPro" id="IPR036291">
    <property type="entry name" value="NAD(P)-bd_dom_sf"/>
</dbReference>
<name>A0A7J6SIG4_PEROL</name>
<dbReference type="Pfam" id="PF13561">
    <property type="entry name" value="adh_short_C2"/>
    <property type="match status" value="1"/>
</dbReference>
<dbReference type="Proteomes" id="UP000553632">
    <property type="component" value="Unassembled WGS sequence"/>
</dbReference>
<dbReference type="PRINTS" id="PR00080">
    <property type="entry name" value="SDRFAMILY"/>
</dbReference>
<evidence type="ECO:0000256" key="2">
    <source>
        <dbReference type="SAM" id="Phobius"/>
    </source>
</evidence>
<comment type="caution">
    <text evidence="3">The sequence shown here is derived from an EMBL/GenBank/DDBJ whole genome shotgun (WGS) entry which is preliminary data.</text>
</comment>
<dbReference type="PANTHER" id="PTHR43943">
    <property type="entry name" value="DEHYDROGENASE/REDUCTASE (SDR FAMILY) MEMBER 4"/>
    <property type="match status" value="1"/>
</dbReference>
<accession>A0A7J6SIG4</accession>
<keyword evidence="2" id="KW-1133">Transmembrane helix</keyword>
<comment type="similarity">
    <text evidence="1">Belongs to the short-chain dehydrogenases/reductases (SDR) family.</text>
</comment>
<keyword evidence="2" id="KW-0472">Membrane</keyword>
<protein>
    <submittedName>
        <fullName evidence="3">Dehydrogenase reductase SDR member 4, variant 2</fullName>
    </submittedName>
</protein>
<dbReference type="InterPro" id="IPR002347">
    <property type="entry name" value="SDR_fam"/>
</dbReference>
<dbReference type="SUPFAM" id="SSF51735">
    <property type="entry name" value="NAD(P)-binding Rossmann-fold domains"/>
    <property type="match status" value="1"/>
</dbReference>
<gene>
    <name evidence="3" type="primary">DHRS4_1</name>
    <name evidence="3" type="ORF">FOZ63_000665</name>
</gene>
<keyword evidence="4" id="KW-1185">Reference proteome</keyword>